<feature type="signal peptide" evidence="1">
    <location>
        <begin position="1"/>
        <end position="25"/>
    </location>
</feature>
<dbReference type="Proteomes" id="UP000054560">
    <property type="component" value="Unassembled WGS sequence"/>
</dbReference>
<feature type="chain" id="PRO_5005538502" evidence="1">
    <location>
        <begin position="26"/>
        <end position="80"/>
    </location>
</feature>
<proteinExistence type="predicted"/>
<organism evidence="2 3">
    <name type="scientific">Sphaeroforma arctica JP610</name>
    <dbReference type="NCBI Taxonomy" id="667725"/>
    <lineage>
        <taxon>Eukaryota</taxon>
        <taxon>Ichthyosporea</taxon>
        <taxon>Ichthyophonida</taxon>
        <taxon>Sphaeroforma</taxon>
    </lineage>
</organism>
<sequence length="80" mass="8555">MVRTVNPVGILVSTLLLASSTLVDAQTYVNAVGDNITCTWTSDETLTCNGVAFKGEELDPPGSPEFYQHLGICIFCVVFA</sequence>
<dbReference type="AlphaFoldDB" id="A0A0L0EY63"/>
<evidence type="ECO:0000313" key="2">
    <source>
        <dbReference type="EMBL" id="KNC69376.1"/>
    </source>
</evidence>
<dbReference type="GeneID" id="25918618"/>
<reference evidence="2 3" key="1">
    <citation type="submission" date="2011-02" db="EMBL/GenBank/DDBJ databases">
        <title>The Genome Sequence of Sphaeroforma arctica JP610.</title>
        <authorList>
            <consortium name="The Broad Institute Genome Sequencing Platform"/>
            <person name="Russ C."/>
            <person name="Cuomo C."/>
            <person name="Young S.K."/>
            <person name="Zeng Q."/>
            <person name="Gargeya S."/>
            <person name="Alvarado L."/>
            <person name="Berlin A."/>
            <person name="Chapman S.B."/>
            <person name="Chen Z."/>
            <person name="Freedman E."/>
            <person name="Gellesch M."/>
            <person name="Goldberg J."/>
            <person name="Griggs A."/>
            <person name="Gujja S."/>
            <person name="Heilman E."/>
            <person name="Heiman D."/>
            <person name="Howarth C."/>
            <person name="Mehta T."/>
            <person name="Neiman D."/>
            <person name="Pearson M."/>
            <person name="Roberts A."/>
            <person name="Saif S."/>
            <person name="Shea T."/>
            <person name="Shenoy N."/>
            <person name="Sisk P."/>
            <person name="Stolte C."/>
            <person name="Sykes S."/>
            <person name="White J."/>
            <person name="Yandava C."/>
            <person name="Burger G."/>
            <person name="Gray M.W."/>
            <person name="Holland P.W.H."/>
            <person name="King N."/>
            <person name="Lang F.B.F."/>
            <person name="Roger A.J."/>
            <person name="Ruiz-Trillo I."/>
            <person name="Haas B."/>
            <person name="Nusbaum C."/>
            <person name="Birren B."/>
        </authorList>
    </citation>
    <scope>NUCLEOTIDE SEQUENCE [LARGE SCALE GENOMIC DNA]</scope>
    <source>
        <strain evidence="2 3">JP610</strain>
    </source>
</reference>
<feature type="non-terminal residue" evidence="2">
    <location>
        <position position="80"/>
    </location>
</feature>
<evidence type="ECO:0000313" key="3">
    <source>
        <dbReference type="Proteomes" id="UP000054560"/>
    </source>
</evidence>
<dbReference type="EMBL" id="KQ255456">
    <property type="protein sequence ID" value="KNC69376.1"/>
    <property type="molecule type" value="Genomic_DNA"/>
</dbReference>
<name>A0A0L0EY63_9EUKA</name>
<keyword evidence="1" id="KW-0732">Signal</keyword>
<protein>
    <submittedName>
        <fullName evidence="2">Uncharacterized protein</fullName>
    </submittedName>
</protein>
<gene>
    <name evidence="2" type="ORF">SARC_18114</name>
</gene>
<evidence type="ECO:0000256" key="1">
    <source>
        <dbReference type="SAM" id="SignalP"/>
    </source>
</evidence>
<keyword evidence="3" id="KW-1185">Reference proteome</keyword>
<dbReference type="RefSeq" id="XP_014143278.1">
    <property type="nucleotide sequence ID" value="XM_014287803.1"/>
</dbReference>
<accession>A0A0L0EY63</accession>